<sequence>SPLAGATEPQRRGGPETGGASAEDDSLLLEEIDWLIDSLAVFFDSPGVAADFGAEFPDISDSLAALTQARLPSTEEIFDYPVTINRRVLTWIDFFLGRGRKSFERSLVRSGRYLAMARETFRQEGIPQDLVFLGHVESGFQVNALSHARALGLWQFMRGTAKLCGLRCDAYVDERLDPEKATRAAARHLGDLYERYGDWYLAMAAYNAGPGGVDRAIQRSGTRDFWQIAQTRRLHHETRNFVPAILAATILAKSPGAYGLTEETDAALNYDTITVGEPIDLRVIARSTGMQLSELERLNPALLIGQTPPLAEKYELHVPLGLGDTTARRLAQIRPEERLLHERHKVRSGENLAVIAKRYGTTVRAIQDANRLGRRTLIHAGQTLLIPGRGGSARSPREDYVASGGDPVAHRVRRGETLSRIAALYGVGLDALLKANKLSNPNRLQVGQQLTIPVGRAATKPAAPPEPAIADAASGGPGFQVEVLASRALMARNNSETLGRVPSTAHIVEHARLEIGTAEVDDDGPGQAGKTSRAQAQRPAAGAGTQTQTYTVRRGDTLGKIGQRFGATVAQLRGWNNLRSGALIYPGQKLAVSASAAPPQASLAQRGESPAQGANRTHVVKRGDSLWKIGQRYGVKTDDIARWNGISRSAKLLPGQKLKIL</sequence>
<dbReference type="SMART" id="SM00257">
    <property type="entry name" value="LysM"/>
    <property type="match status" value="4"/>
</dbReference>
<dbReference type="Gene3D" id="1.10.530.10">
    <property type="match status" value="1"/>
</dbReference>
<dbReference type="InterPro" id="IPR008258">
    <property type="entry name" value="Transglycosylase_SLT_dom_1"/>
</dbReference>
<accession>A0A937XDT8</accession>
<dbReference type="Pfam" id="PF01476">
    <property type="entry name" value="LysM"/>
    <property type="match status" value="4"/>
</dbReference>
<dbReference type="Pfam" id="PF01464">
    <property type="entry name" value="SLT"/>
    <property type="match status" value="1"/>
</dbReference>
<dbReference type="AlphaFoldDB" id="A0A937XDT8"/>
<feature type="region of interest" description="Disordered" evidence="1">
    <location>
        <begin position="1"/>
        <end position="22"/>
    </location>
</feature>
<dbReference type="GO" id="GO:0008932">
    <property type="term" value="F:lytic endotransglycosylase activity"/>
    <property type="evidence" value="ECO:0007669"/>
    <property type="project" value="TreeGrafter"/>
</dbReference>
<feature type="compositionally biased region" description="Low complexity" evidence="1">
    <location>
        <begin position="533"/>
        <end position="547"/>
    </location>
</feature>
<dbReference type="PANTHER" id="PTHR33734">
    <property type="entry name" value="LYSM DOMAIN-CONTAINING GPI-ANCHORED PROTEIN 2"/>
    <property type="match status" value="1"/>
</dbReference>
<gene>
    <name evidence="3" type="ORF">FJY75_11485</name>
</gene>
<dbReference type="PANTHER" id="PTHR33734:SF22">
    <property type="entry name" value="MEMBRANE-BOUND LYTIC MUREIN TRANSGLYCOSYLASE D"/>
    <property type="match status" value="1"/>
</dbReference>
<dbReference type="InterPro" id="IPR023346">
    <property type="entry name" value="Lysozyme-like_dom_sf"/>
</dbReference>
<dbReference type="InterPro" id="IPR036779">
    <property type="entry name" value="LysM_dom_sf"/>
</dbReference>
<dbReference type="PROSITE" id="PS51782">
    <property type="entry name" value="LYSM"/>
    <property type="match status" value="4"/>
</dbReference>
<dbReference type="Gene3D" id="3.10.350.10">
    <property type="entry name" value="LysM domain"/>
    <property type="match status" value="4"/>
</dbReference>
<proteinExistence type="predicted"/>
<reference evidence="3" key="1">
    <citation type="submission" date="2019-03" db="EMBL/GenBank/DDBJ databases">
        <title>Lake Tanganyika Metagenome-Assembled Genomes (MAGs).</title>
        <authorList>
            <person name="Tran P."/>
        </authorList>
    </citation>
    <scope>NUCLEOTIDE SEQUENCE</scope>
    <source>
        <strain evidence="3">M_DeepCast_400m_m2_100</strain>
    </source>
</reference>
<dbReference type="SUPFAM" id="SSF54106">
    <property type="entry name" value="LysM domain"/>
    <property type="match status" value="4"/>
</dbReference>
<feature type="domain" description="LysM" evidence="2">
    <location>
        <begin position="408"/>
        <end position="452"/>
    </location>
</feature>
<feature type="domain" description="LysM" evidence="2">
    <location>
        <begin position="548"/>
        <end position="592"/>
    </location>
</feature>
<evidence type="ECO:0000256" key="1">
    <source>
        <dbReference type="SAM" id="MobiDB-lite"/>
    </source>
</evidence>
<comment type="caution">
    <text evidence="3">The sequence shown here is derived from an EMBL/GenBank/DDBJ whole genome shotgun (WGS) entry which is preliminary data.</text>
</comment>
<dbReference type="InterPro" id="IPR018392">
    <property type="entry name" value="LysM"/>
</dbReference>
<protein>
    <submittedName>
        <fullName evidence="3">LysM peptidoglycan-binding domain-containing protein</fullName>
    </submittedName>
</protein>
<feature type="domain" description="LysM" evidence="2">
    <location>
        <begin position="342"/>
        <end position="386"/>
    </location>
</feature>
<evidence type="ECO:0000313" key="3">
    <source>
        <dbReference type="EMBL" id="MBM3318462.1"/>
    </source>
</evidence>
<dbReference type="CDD" id="cd16894">
    <property type="entry name" value="MltD-like"/>
    <property type="match status" value="1"/>
</dbReference>
<organism evidence="3 4">
    <name type="scientific">Eiseniibacteriota bacterium</name>
    <dbReference type="NCBI Taxonomy" id="2212470"/>
    <lineage>
        <taxon>Bacteria</taxon>
        <taxon>Candidatus Eiseniibacteriota</taxon>
    </lineage>
</organism>
<name>A0A937XDT8_UNCEI</name>
<evidence type="ECO:0000313" key="4">
    <source>
        <dbReference type="Proteomes" id="UP000748308"/>
    </source>
</evidence>
<dbReference type="CDD" id="cd00118">
    <property type="entry name" value="LysM"/>
    <property type="match status" value="4"/>
</dbReference>
<evidence type="ECO:0000259" key="2">
    <source>
        <dbReference type="PROSITE" id="PS51782"/>
    </source>
</evidence>
<dbReference type="EMBL" id="VGIY01000366">
    <property type="protein sequence ID" value="MBM3318462.1"/>
    <property type="molecule type" value="Genomic_DNA"/>
</dbReference>
<feature type="domain" description="LysM" evidence="2">
    <location>
        <begin position="616"/>
        <end position="660"/>
    </location>
</feature>
<dbReference type="Proteomes" id="UP000748308">
    <property type="component" value="Unassembled WGS sequence"/>
</dbReference>
<feature type="non-terminal residue" evidence="3">
    <location>
        <position position="1"/>
    </location>
</feature>
<dbReference type="SUPFAM" id="SSF53955">
    <property type="entry name" value="Lysozyme-like"/>
    <property type="match status" value="1"/>
</dbReference>
<feature type="region of interest" description="Disordered" evidence="1">
    <location>
        <begin position="518"/>
        <end position="547"/>
    </location>
</feature>